<dbReference type="Proteomes" id="UP000538666">
    <property type="component" value="Unassembled WGS sequence"/>
</dbReference>
<protein>
    <recommendedName>
        <fullName evidence="3">16S rRNA (cytosine(967)-C(5))-methyltransferase</fullName>
        <ecNumber evidence="3">2.1.1.176</ecNumber>
    </recommendedName>
    <alternativeName>
        <fullName evidence="10">16S rRNA m5C967 methyltransferase</fullName>
    </alternativeName>
    <alternativeName>
        <fullName evidence="11">rRNA (cytosine-C(5)-)-methyltransferase RsmB</fullName>
    </alternativeName>
</protein>
<comment type="similarity">
    <text evidence="13">Belongs to the class I-like SAM-binding methyltransferase superfamily. RsmB/NOP family.</text>
</comment>
<feature type="binding site" evidence="13">
    <location>
        <position position="270"/>
    </location>
    <ligand>
        <name>S-adenosyl-L-methionine</name>
        <dbReference type="ChEBI" id="CHEBI:59789"/>
    </ligand>
</feature>
<keyword evidence="4" id="KW-0963">Cytoplasm</keyword>
<proteinExistence type="inferred from homology"/>
<dbReference type="PANTHER" id="PTHR22807:SF53">
    <property type="entry name" value="RIBOSOMAL RNA SMALL SUBUNIT METHYLTRANSFERASE B-RELATED"/>
    <property type="match status" value="1"/>
</dbReference>
<evidence type="ECO:0000256" key="10">
    <source>
        <dbReference type="ARBA" id="ARBA00030399"/>
    </source>
</evidence>
<dbReference type="GO" id="GO:0006355">
    <property type="term" value="P:regulation of DNA-templated transcription"/>
    <property type="evidence" value="ECO:0007669"/>
    <property type="project" value="InterPro"/>
</dbReference>
<dbReference type="Pfam" id="PF01029">
    <property type="entry name" value="NusB"/>
    <property type="match status" value="1"/>
</dbReference>
<dbReference type="PROSITE" id="PS51686">
    <property type="entry name" value="SAM_MT_RSMB_NOP"/>
    <property type="match status" value="1"/>
</dbReference>
<dbReference type="NCBIfam" id="TIGR00563">
    <property type="entry name" value="rsmB"/>
    <property type="match status" value="1"/>
</dbReference>
<evidence type="ECO:0000313" key="15">
    <source>
        <dbReference type="EMBL" id="MBB6143281.1"/>
    </source>
</evidence>
<dbReference type="AlphaFoldDB" id="A0A841JWC8"/>
<sequence length="442" mass="48384">MIARARETAFQILLKTTTTTDAHSDELLRAPEVDALSAQDRALTTTLVLGTLRWQLALDARIRPLLTRPDAKLNPAIEVALRLGAYQLFYLDRIPPHAAIGESVELAKRAGETFAAGLVNAILRKLAIKPPAATKRESIAKTYAHPAWMVERWIRAYGTGATRALCAFDQEPAGITLRLLHPEAESALVDAGVELSPGEFLASARRVVRGDVVRTDAFRQGWFRIQDEGSQLVAELAGHGAHILDTCAAPGGKTAILAERNPDAQITASDASRKRLDAMRTSLAPLGERIRFSVQDAMTARMEPEYDLILCDVPCSGTGTIARNPEIRFRMNEDAIARHHDRQVRILSAAVNGVVSGGRLLYSTCSLEPEENEAVVQAVLAKRPEFHRVPLDQELERLASEKIISHDGLARLRDHAIQDGFLRTLPGTLQCDGFFAALLVRA</sequence>
<dbReference type="InterPro" id="IPR029063">
    <property type="entry name" value="SAM-dependent_MTases_sf"/>
</dbReference>
<evidence type="ECO:0000256" key="6">
    <source>
        <dbReference type="ARBA" id="ARBA00022603"/>
    </source>
</evidence>
<keyword evidence="8 13" id="KW-0949">S-adenosyl-L-methionine</keyword>
<evidence type="ECO:0000256" key="12">
    <source>
        <dbReference type="ARBA" id="ARBA00047283"/>
    </source>
</evidence>
<feature type="binding site" evidence="13">
    <location>
        <begin position="247"/>
        <end position="253"/>
    </location>
    <ligand>
        <name>S-adenosyl-L-methionine</name>
        <dbReference type="ChEBI" id="CHEBI:59789"/>
    </ligand>
</feature>
<evidence type="ECO:0000259" key="14">
    <source>
        <dbReference type="PROSITE" id="PS51686"/>
    </source>
</evidence>
<dbReference type="GO" id="GO:0008649">
    <property type="term" value="F:rRNA methyltransferase activity"/>
    <property type="evidence" value="ECO:0007669"/>
    <property type="project" value="InterPro"/>
</dbReference>
<evidence type="ECO:0000313" key="16">
    <source>
        <dbReference type="Proteomes" id="UP000538666"/>
    </source>
</evidence>
<dbReference type="InterPro" id="IPR049560">
    <property type="entry name" value="MeTrfase_RsmB-F_NOP2_cat"/>
</dbReference>
<dbReference type="Gene3D" id="3.40.50.150">
    <property type="entry name" value="Vaccinia Virus protein VP39"/>
    <property type="match status" value="1"/>
</dbReference>
<evidence type="ECO:0000256" key="11">
    <source>
        <dbReference type="ARBA" id="ARBA00031088"/>
    </source>
</evidence>
<dbReference type="NCBIfam" id="NF011494">
    <property type="entry name" value="PRK14902.1"/>
    <property type="match status" value="1"/>
</dbReference>
<dbReference type="Pfam" id="PF01189">
    <property type="entry name" value="Methyltr_RsmB-F"/>
    <property type="match status" value="1"/>
</dbReference>
<dbReference type="RefSeq" id="WP_050062178.1">
    <property type="nucleotide sequence ID" value="NZ_JACHEK010000002.1"/>
</dbReference>
<feature type="active site" description="Nucleophile" evidence="13">
    <location>
        <position position="365"/>
    </location>
</feature>
<evidence type="ECO:0000256" key="8">
    <source>
        <dbReference type="ARBA" id="ARBA00022691"/>
    </source>
</evidence>
<keyword evidence="9 13" id="KW-0694">RNA-binding</keyword>
<dbReference type="EMBL" id="JACHEK010000002">
    <property type="protein sequence ID" value="MBB6143281.1"/>
    <property type="molecule type" value="Genomic_DNA"/>
</dbReference>
<comment type="caution">
    <text evidence="15">The sequence shown here is derived from an EMBL/GenBank/DDBJ whole genome shotgun (WGS) entry which is preliminary data.</text>
</comment>
<evidence type="ECO:0000256" key="2">
    <source>
        <dbReference type="ARBA" id="ARBA00004496"/>
    </source>
</evidence>
<dbReference type="InterPro" id="IPR001678">
    <property type="entry name" value="MeTrfase_RsmB-F_NOP2_dom"/>
</dbReference>
<dbReference type="OrthoDB" id="9810297at2"/>
<evidence type="ECO:0000256" key="1">
    <source>
        <dbReference type="ARBA" id="ARBA00002724"/>
    </source>
</evidence>
<dbReference type="EC" id="2.1.1.176" evidence="3"/>
<feature type="binding site" evidence="13">
    <location>
        <position position="296"/>
    </location>
    <ligand>
        <name>S-adenosyl-L-methionine</name>
        <dbReference type="ChEBI" id="CHEBI:59789"/>
    </ligand>
</feature>
<feature type="domain" description="SAM-dependent MTase RsmB/NOP-type" evidence="14">
    <location>
        <begin position="151"/>
        <end position="442"/>
    </location>
</feature>
<evidence type="ECO:0000256" key="4">
    <source>
        <dbReference type="ARBA" id="ARBA00022490"/>
    </source>
</evidence>
<evidence type="ECO:0000256" key="13">
    <source>
        <dbReference type="PROSITE-ProRule" id="PRU01023"/>
    </source>
</evidence>
<keyword evidence="7 13" id="KW-0808">Transferase</keyword>
<accession>A0A841JWC8</accession>
<dbReference type="SUPFAM" id="SSF53335">
    <property type="entry name" value="S-adenosyl-L-methionine-dependent methyltransferases"/>
    <property type="match status" value="1"/>
</dbReference>
<dbReference type="PRINTS" id="PR02008">
    <property type="entry name" value="RCMTFAMILY"/>
</dbReference>
<dbReference type="GO" id="GO:0003723">
    <property type="term" value="F:RNA binding"/>
    <property type="evidence" value="ECO:0007669"/>
    <property type="project" value="UniProtKB-UniRule"/>
</dbReference>
<dbReference type="InterPro" id="IPR023267">
    <property type="entry name" value="RCMT"/>
</dbReference>
<evidence type="ECO:0000256" key="5">
    <source>
        <dbReference type="ARBA" id="ARBA00022552"/>
    </source>
</evidence>
<evidence type="ECO:0000256" key="9">
    <source>
        <dbReference type="ARBA" id="ARBA00022884"/>
    </source>
</evidence>
<comment type="subcellular location">
    <subcellularLocation>
        <location evidence="2">Cytoplasm</location>
    </subcellularLocation>
</comment>
<name>A0A841JWC8_9BACT</name>
<comment type="catalytic activity">
    <reaction evidence="12">
        <text>cytidine(967) in 16S rRNA + S-adenosyl-L-methionine = 5-methylcytidine(967) in 16S rRNA + S-adenosyl-L-homocysteine + H(+)</text>
        <dbReference type="Rhea" id="RHEA:42748"/>
        <dbReference type="Rhea" id="RHEA-COMP:10219"/>
        <dbReference type="Rhea" id="RHEA-COMP:10220"/>
        <dbReference type="ChEBI" id="CHEBI:15378"/>
        <dbReference type="ChEBI" id="CHEBI:57856"/>
        <dbReference type="ChEBI" id="CHEBI:59789"/>
        <dbReference type="ChEBI" id="CHEBI:74483"/>
        <dbReference type="ChEBI" id="CHEBI:82748"/>
        <dbReference type="EC" id="2.1.1.176"/>
    </reaction>
</comment>
<reference evidence="15 16" key="1">
    <citation type="submission" date="2020-08" db="EMBL/GenBank/DDBJ databases">
        <title>Genomic Encyclopedia of Type Strains, Phase IV (KMG-IV): sequencing the most valuable type-strain genomes for metagenomic binning, comparative biology and taxonomic classification.</title>
        <authorList>
            <person name="Goeker M."/>
        </authorList>
    </citation>
    <scope>NUCLEOTIDE SEQUENCE [LARGE SCALE GENOMIC DNA]</scope>
    <source>
        <strain evidence="15 16">DSM 103733</strain>
    </source>
</reference>
<gene>
    <name evidence="15" type="ORF">HNQ77_001225</name>
</gene>
<dbReference type="InterPro" id="IPR035926">
    <property type="entry name" value="NusB-like_sf"/>
</dbReference>
<comment type="function">
    <text evidence="1">Specifically methylates the cytosine at position 967 (m5C967) of 16S rRNA.</text>
</comment>
<dbReference type="CDD" id="cd02440">
    <property type="entry name" value="AdoMet_MTases"/>
    <property type="match status" value="1"/>
</dbReference>
<keyword evidence="6 13" id="KW-0489">Methyltransferase</keyword>
<dbReference type="PANTHER" id="PTHR22807">
    <property type="entry name" value="NOP2 YEAST -RELATED NOL1/NOP2/FMU SUN DOMAIN-CONTAINING"/>
    <property type="match status" value="1"/>
</dbReference>
<evidence type="ECO:0000256" key="3">
    <source>
        <dbReference type="ARBA" id="ARBA00012140"/>
    </source>
</evidence>
<evidence type="ECO:0000256" key="7">
    <source>
        <dbReference type="ARBA" id="ARBA00022679"/>
    </source>
</evidence>
<keyword evidence="5" id="KW-0698">rRNA processing</keyword>
<feature type="binding site" evidence="13">
    <location>
        <position position="312"/>
    </location>
    <ligand>
        <name>S-adenosyl-L-methionine</name>
        <dbReference type="ChEBI" id="CHEBI:59789"/>
    </ligand>
</feature>
<dbReference type="GO" id="GO:0005737">
    <property type="term" value="C:cytoplasm"/>
    <property type="evidence" value="ECO:0007669"/>
    <property type="project" value="UniProtKB-SubCell"/>
</dbReference>
<keyword evidence="16" id="KW-1185">Reference proteome</keyword>
<dbReference type="InterPro" id="IPR006027">
    <property type="entry name" value="NusB_RsmB_TIM44"/>
</dbReference>
<dbReference type="Gene3D" id="1.10.940.10">
    <property type="entry name" value="NusB-like"/>
    <property type="match status" value="1"/>
</dbReference>
<organism evidence="15 16">
    <name type="scientific">Silvibacterium bohemicum</name>
    <dbReference type="NCBI Taxonomy" id="1577686"/>
    <lineage>
        <taxon>Bacteria</taxon>
        <taxon>Pseudomonadati</taxon>
        <taxon>Acidobacteriota</taxon>
        <taxon>Terriglobia</taxon>
        <taxon>Terriglobales</taxon>
        <taxon>Acidobacteriaceae</taxon>
        <taxon>Silvibacterium</taxon>
    </lineage>
</organism>
<dbReference type="SUPFAM" id="SSF48013">
    <property type="entry name" value="NusB-like"/>
    <property type="match status" value="1"/>
</dbReference>
<dbReference type="InterPro" id="IPR004573">
    <property type="entry name" value="rRNA_ssu_MeTfrase_B"/>
</dbReference>